<dbReference type="InterPro" id="IPR050266">
    <property type="entry name" value="AB_hydrolase_sf"/>
</dbReference>
<gene>
    <name evidence="2" type="ORF">EK386_12605</name>
</gene>
<comment type="caution">
    <text evidence="2">The sequence shown here is derived from an EMBL/GenBank/DDBJ whole genome shotgun (WGS) entry which is preliminary data.</text>
</comment>
<dbReference type="SUPFAM" id="SSF53474">
    <property type="entry name" value="alpha/beta-Hydrolases"/>
    <property type="match status" value="1"/>
</dbReference>
<dbReference type="GO" id="GO:0016020">
    <property type="term" value="C:membrane"/>
    <property type="evidence" value="ECO:0007669"/>
    <property type="project" value="TreeGrafter"/>
</dbReference>
<organism evidence="2 3">
    <name type="scientific">Lysinibacillus antri</name>
    <dbReference type="NCBI Taxonomy" id="2498145"/>
    <lineage>
        <taxon>Bacteria</taxon>
        <taxon>Bacillati</taxon>
        <taxon>Bacillota</taxon>
        <taxon>Bacilli</taxon>
        <taxon>Bacillales</taxon>
        <taxon>Bacillaceae</taxon>
        <taxon>Lysinibacillus</taxon>
    </lineage>
</organism>
<sequence length="303" mass="35085">MNFTARGGHSLKEEVIKLQNGTGINVCYSVDRSKEAILFLHFSGGNISMWDGVLPLFEQDYSIIAPDMRGHGKSDQLATGYHIDEMANDVYLLLEELGVSRCHVVGSSMGAEIGLSLAANYPEIVLSLICEGALYNEFGEYGLFQGNEEEVEKYKHHVRAELSKRKNLFRTEEEFIDVQKEILQEQGIWNEHFLQFFKSAIERTEDGCYTYRYKNHVRKEYIEKYWTIQFEEYYQKVTCPVLFLPSEEESANPIIQNNLKVFSSWLNKSQVRYINNSIHAYVWMQDPKSVVHAVKSFISDVYH</sequence>
<dbReference type="Gene3D" id="3.40.50.1820">
    <property type="entry name" value="alpha/beta hydrolase"/>
    <property type="match status" value="1"/>
</dbReference>
<dbReference type="PANTHER" id="PTHR43798">
    <property type="entry name" value="MONOACYLGLYCEROL LIPASE"/>
    <property type="match status" value="1"/>
</dbReference>
<keyword evidence="2" id="KW-0378">Hydrolase</keyword>
<keyword evidence="3" id="KW-1185">Reference proteome</keyword>
<evidence type="ECO:0000313" key="3">
    <source>
        <dbReference type="Proteomes" id="UP000287910"/>
    </source>
</evidence>
<dbReference type="Proteomes" id="UP000287910">
    <property type="component" value="Unassembled WGS sequence"/>
</dbReference>
<evidence type="ECO:0000259" key="1">
    <source>
        <dbReference type="Pfam" id="PF00561"/>
    </source>
</evidence>
<name>A0A3S0QP94_9BACI</name>
<dbReference type="Pfam" id="PF00561">
    <property type="entry name" value="Abhydrolase_1"/>
    <property type="match status" value="1"/>
</dbReference>
<evidence type="ECO:0000313" key="2">
    <source>
        <dbReference type="EMBL" id="RUL51317.1"/>
    </source>
</evidence>
<protein>
    <submittedName>
        <fullName evidence="2">Alpha/beta hydrolase</fullName>
    </submittedName>
</protein>
<dbReference type="GO" id="GO:0046464">
    <property type="term" value="P:acylglycerol catabolic process"/>
    <property type="evidence" value="ECO:0007669"/>
    <property type="project" value="TreeGrafter"/>
</dbReference>
<dbReference type="EMBL" id="RYYR01000016">
    <property type="protein sequence ID" value="RUL51317.1"/>
    <property type="molecule type" value="Genomic_DNA"/>
</dbReference>
<dbReference type="AlphaFoldDB" id="A0A3S0QP94"/>
<dbReference type="InterPro" id="IPR029058">
    <property type="entry name" value="AB_hydrolase_fold"/>
</dbReference>
<reference evidence="2 3" key="1">
    <citation type="submission" date="2018-12" db="EMBL/GenBank/DDBJ databases">
        <title>Lysinibacillus antri sp. nov., isolated from a cave soil.</title>
        <authorList>
            <person name="Narsing Rao M.P."/>
            <person name="Zhang H."/>
            <person name="Dong Z.-Y."/>
            <person name="Niu X.-K."/>
            <person name="Zhang K."/>
            <person name="Fang B.-Z."/>
            <person name="Kang Y.-Q."/>
            <person name="Xiao M."/>
            <person name="Li W.-J."/>
        </authorList>
    </citation>
    <scope>NUCLEOTIDE SEQUENCE [LARGE SCALE GENOMIC DNA]</scope>
    <source>
        <strain evidence="2 3">SYSU K30002</strain>
    </source>
</reference>
<dbReference type="GO" id="GO:0047372">
    <property type="term" value="F:monoacylglycerol lipase activity"/>
    <property type="evidence" value="ECO:0007669"/>
    <property type="project" value="TreeGrafter"/>
</dbReference>
<feature type="domain" description="AB hydrolase-1" evidence="1">
    <location>
        <begin position="36"/>
        <end position="136"/>
    </location>
</feature>
<dbReference type="PANTHER" id="PTHR43798:SF33">
    <property type="entry name" value="HYDROLASE, PUTATIVE (AFU_ORTHOLOGUE AFUA_2G14860)-RELATED"/>
    <property type="match status" value="1"/>
</dbReference>
<accession>A0A3S0QP94</accession>
<dbReference type="InterPro" id="IPR000073">
    <property type="entry name" value="AB_hydrolase_1"/>
</dbReference>
<dbReference type="PRINTS" id="PR00111">
    <property type="entry name" value="ABHYDROLASE"/>
</dbReference>
<proteinExistence type="predicted"/>